<dbReference type="PANTHER" id="PTHR43539:SF68">
    <property type="entry name" value="FLAVIN-BINDING MONOOXYGENASE-LIKE PROTEIN (AFU_ORTHOLOGUE AFUA_4G09220)"/>
    <property type="match status" value="1"/>
</dbReference>
<protein>
    <submittedName>
        <fullName evidence="3">NAD(P)/FAD-dependent oxidoreductase</fullName>
    </submittedName>
</protein>
<dbReference type="PANTHER" id="PTHR43539">
    <property type="entry name" value="FLAVIN-BINDING MONOOXYGENASE-LIKE PROTEIN (AFU_ORTHOLOGUE AFUA_4G09220)"/>
    <property type="match status" value="1"/>
</dbReference>
<dbReference type="InterPro" id="IPR036188">
    <property type="entry name" value="FAD/NAD-bd_sf"/>
</dbReference>
<evidence type="ECO:0000313" key="3">
    <source>
        <dbReference type="EMBL" id="GAA4685140.1"/>
    </source>
</evidence>
<proteinExistence type="predicted"/>
<evidence type="ECO:0000256" key="2">
    <source>
        <dbReference type="SAM" id="MobiDB-lite"/>
    </source>
</evidence>
<reference evidence="4" key="1">
    <citation type="journal article" date="2019" name="Int. J. Syst. Evol. Microbiol.">
        <title>The Global Catalogue of Microorganisms (GCM) 10K type strain sequencing project: providing services to taxonomists for standard genome sequencing and annotation.</title>
        <authorList>
            <consortium name="The Broad Institute Genomics Platform"/>
            <consortium name="The Broad Institute Genome Sequencing Center for Infectious Disease"/>
            <person name="Wu L."/>
            <person name="Ma J."/>
        </authorList>
    </citation>
    <scope>NUCLEOTIDE SEQUENCE [LARGE SCALE GENOMIC DNA]</scope>
    <source>
        <strain evidence="4">JCM 18055</strain>
    </source>
</reference>
<accession>A0ABP8W9S0</accession>
<dbReference type="PRINTS" id="PR00411">
    <property type="entry name" value="PNDRDTASEI"/>
</dbReference>
<organism evidence="3 4">
    <name type="scientific">Pseudonocardia yuanmonensis</name>
    <dbReference type="NCBI Taxonomy" id="1095914"/>
    <lineage>
        <taxon>Bacteria</taxon>
        <taxon>Bacillati</taxon>
        <taxon>Actinomycetota</taxon>
        <taxon>Actinomycetes</taxon>
        <taxon>Pseudonocardiales</taxon>
        <taxon>Pseudonocardiaceae</taxon>
        <taxon>Pseudonocardia</taxon>
    </lineage>
</organism>
<sequence length="593" mass="64644">MTVTEPVVDSVPSAALDPAVLAGRWLDNLTQAIDSGDRDRLIGLLGPEVWWRDQLVLDQDVHTTRGPGAVADLVLARAGAAGLGGLALPDGAKLVDTGDGSQLVEAIFEFDTALGRGRGVVRLTSGEDGVWRAWTVLTALHELTGFEERVGRRRPVGNPHGRSGPSWPELRDREREFADRDPEVLVIGAGQSGLAIGARLVQMGVDALVIDSNPRVGDAWRNRYRSLSLHDPVWFDHMPYLNFPDTWPIYMPKDKIAGWLEYYADAMEINVWNSTTLLSADYDEQERIWTAVVRRADGTERRFRTPHIVMATGLNGRPRQPQFPGQDTFRGTVVHSSGYRGTEDVEGRTAVVVGAATSGHDISQDLYHRGAQVTMVQRSSTCVISTEHGIPGLFDPLFVEGGPKTEDADLLFASYPFLLLGQLHVGLTERLRELDADLLGGLEKAGFALDYGPNGSGLFMKVLQTASGYYIDVGGSELIADGKVKVAQGAGIDRFEPDGVVLTDGRRLEADLVVLATGYDTLRDQVTSLFGSEVSGRVKDAWGLDEEGELNGTWRPTGHPGLWFLIGNLAMARYYSRILALQLTARLRGLVPA</sequence>
<dbReference type="Pfam" id="PF13738">
    <property type="entry name" value="Pyr_redox_3"/>
    <property type="match status" value="1"/>
</dbReference>
<evidence type="ECO:0000313" key="4">
    <source>
        <dbReference type="Proteomes" id="UP001500325"/>
    </source>
</evidence>
<dbReference type="SUPFAM" id="SSF51905">
    <property type="entry name" value="FAD/NAD(P)-binding domain"/>
    <property type="match status" value="1"/>
</dbReference>
<name>A0ABP8W9S0_9PSEU</name>
<dbReference type="RefSeq" id="WP_345379997.1">
    <property type="nucleotide sequence ID" value="NZ_BAABIC010000005.1"/>
</dbReference>
<keyword evidence="4" id="KW-1185">Reference proteome</keyword>
<keyword evidence="1" id="KW-0560">Oxidoreductase</keyword>
<gene>
    <name evidence="3" type="ORF">GCM10023215_20240</name>
</gene>
<dbReference type="EMBL" id="BAABIC010000005">
    <property type="protein sequence ID" value="GAA4685140.1"/>
    <property type="molecule type" value="Genomic_DNA"/>
</dbReference>
<dbReference type="Proteomes" id="UP001500325">
    <property type="component" value="Unassembled WGS sequence"/>
</dbReference>
<dbReference type="InterPro" id="IPR050982">
    <property type="entry name" value="Auxin_biosynth/cation_transpt"/>
</dbReference>
<feature type="region of interest" description="Disordered" evidence="2">
    <location>
        <begin position="151"/>
        <end position="170"/>
    </location>
</feature>
<evidence type="ECO:0000256" key="1">
    <source>
        <dbReference type="ARBA" id="ARBA00023002"/>
    </source>
</evidence>
<dbReference type="Gene3D" id="3.50.50.60">
    <property type="entry name" value="FAD/NAD(P)-binding domain"/>
    <property type="match status" value="2"/>
</dbReference>
<comment type="caution">
    <text evidence="3">The sequence shown here is derived from an EMBL/GenBank/DDBJ whole genome shotgun (WGS) entry which is preliminary data.</text>
</comment>